<dbReference type="RefSeq" id="WP_335743514.1">
    <property type="nucleotide sequence ID" value="NZ_CP015093.1"/>
</dbReference>
<reference evidence="4 5" key="1">
    <citation type="submission" date="2016-04" db="EMBL/GenBank/DDBJ databases">
        <title>Deep-sea bacteria in the southern Pacific.</title>
        <authorList>
            <person name="Tang K."/>
        </authorList>
    </citation>
    <scope>NUCLEOTIDE SEQUENCE [LARGE SCALE GENOMIC DNA]</scope>
    <source>
        <strain evidence="4 5">JLT2014</strain>
    </source>
</reference>
<dbReference type="PRINTS" id="PR00793">
    <property type="entry name" value="PROAMNOPTASE"/>
</dbReference>
<evidence type="ECO:0000259" key="3">
    <source>
        <dbReference type="Pfam" id="PF00561"/>
    </source>
</evidence>
<dbReference type="Proteomes" id="UP000187059">
    <property type="component" value="Chromosome"/>
</dbReference>
<accession>A0A1P8UZF2</accession>
<dbReference type="PRINTS" id="PR00111">
    <property type="entry name" value="ABHYDROLASE"/>
</dbReference>
<evidence type="ECO:0000256" key="2">
    <source>
        <dbReference type="ARBA" id="ARBA00022801"/>
    </source>
</evidence>
<dbReference type="InterPro" id="IPR029058">
    <property type="entry name" value="AB_hydrolase_fold"/>
</dbReference>
<organism evidence="4 5">
    <name type="scientific">Salipiger abyssi</name>
    <dbReference type="NCBI Taxonomy" id="1250539"/>
    <lineage>
        <taxon>Bacteria</taxon>
        <taxon>Pseudomonadati</taxon>
        <taxon>Pseudomonadota</taxon>
        <taxon>Alphaproteobacteria</taxon>
        <taxon>Rhodobacterales</taxon>
        <taxon>Roseobacteraceae</taxon>
        <taxon>Salipiger</taxon>
    </lineage>
</organism>
<name>A0A1P8UZF2_9RHOB</name>
<dbReference type="STRING" id="1250539.Ga0080574_TMP4427"/>
<dbReference type="Pfam" id="PF00561">
    <property type="entry name" value="Abhydrolase_1"/>
    <property type="match status" value="1"/>
</dbReference>
<dbReference type="InterPro" id="IPR000073">
    <property type="entry name" value="AB_hydrolase_1"/>
</dbReference>
<evidence type="ECO:0000313" key="5">
    <source>
        <dbReference type="Proteomes" id="UP000187059"/>
    </source>
</evidence>
<dbReference type="InterPro" id="IPR002410">
    <property type="entry name" value="Peptidase_S33"/>
</dbReference>
<dbReference type="KEGG" id="paby:Ga0080574_TMP4427"/>
<dbReference type="Gene3D" id="3.40.50.1820">
    <property type="entry name" value="alpha/beta hydrolase"/>
    <property type="match status" value="1"/>
</dbReference>
<dbReference type="SUPFAM" id="SSF53474">
    <property type="entry name" value="alpha/beta-Hydrolases"/>
    <property type="match status" value="1"/>
</dbReference>
<sequence>MALKLLIGFVALAVLLAAATLWTAARREAQAERSHPPEGRFVEVDGHKVHYVMRGSGPDLVLIHGASGSLRDWSFEAIDRLSRDYRVIAFDRPGLGYTPRLDADGASLREQAALLAAAADRLCAERPIVLGQSYGGAVALAWAVQRPKRVAALVLLAAASHPWDTPLPRF</sequence>
<gene>
    <name evidence="4" type="ORF">Ga0080574_TMP4427</name>
</gene>
<keyword evidence="5" id="KW-1185">Reference proteome</keyword>
<dbReference type="EMBL" id="CP015093">
    <property type="protein sequence ID" value="APZ54761.1"/>
    <property type="molecule type" value="Genomic_DNA"/>
</dbReference>
<feature type="domain" description="AB hydrolase-1" evidence="3">
    <location>
        <begin position="60"/>
        <end position="165"/>
    </location>
</feature>
<comment type="similarity">
    <text evidence="1">Belongs to the peptidase S33 family.</text>
</comment>
<evidence type="ECO:0000256" key="1">
    <source>
        <dbReference type="ARBA" id="ARBA00010088"/>
    </source>
</evidence>
<dbReference type="GO" id="GO:0008233">
    <property type="term" value="F:peptidase activity"/>
    <property type="evidence" value="ECO:0007669"/>
    <property type="project" value="InterPro"/>
</dbReference>
<dbReference type="PANTHER" id="PTHR43689:SF8">
    <property type="entry name" value="ALPHA_BETA-HYDROLASES SUPERFAMILY PROTEIN"/>
    <property type="match status" value="1"/>
</dbReference>
<dbReference type="PANTHER" id="PTHR43689">
    <property type="entry name" value="HYDROLASE"/>
    <property type="match status" value="1"/>
</dbReference>
<protein>
    <submittedName>
        <fullName evidence="4">Alpha/beta hydrolase family protein</fullName>
    </submittedName>
</protein>
<evidence type="ECO:0000313" key="4">
    <source>
        <dbReference type="EMBL" id="APZ54761.1"/>
    </source>
</evidence>
<dbReference type="GO" id="GO:0006508">
    <property type="term" value="P:proteolysis"/>
    <property type="evidence" value="ECO:0007669"/>
    <property type="project" value="InterPro"/>
</dbReference>
<keyword evidence="2 4" id="KW-0378">Hydrolase</keyword>
<dbReference type="AlphaFoldDB" id="A0A1P8UZF2"/>
<proteinExistence type="inferred from homology"/>